<evidence type="ECO:0000256" key="2">
    <source>
        <dbReference type="ARBA" id="ARBA00008892"/>
    </source>
</evidence>
<keyword evidence="6 12" id="KW-0812">Transmembrane</keyword>
<evidence type="ECO:0000256" key="6">
    <source>
        <dbReference type="ARBA" id="ARBA00022692"/>
    </source>
</evidence>
<proteinExistence type="inferred from homology"/>
<dbReference type="EMBL" id="KX943422">
    <property type="protein sequence ID" value="APX39826.1"/>
    <property type="molecule type" value="Genomic_DNA"/>
</dbReference>
<dbReference type="AlphaFoldDB" id="A0A3G1GPW0"/>
<keyword evidence="11 13" id="KW-0472">Membrane</keyword>
<evidence type="ECO:0000256" key="4">
    <source>
        <dbReference type="ARBA" id="ARBA00022448"/>
    </source>
</evidence>
<evidence type="ECO:0000256" key="1">
    <source>
        <dbReference type="ARBA" id="ARBA00004304"/>
    </source>
</evidence>
<geneLocation type="mitochondrion" evidence="14"/>
<comment type="subcellular location">
    <subcellularLocation>
        <location evidence="1 12">Mitochondrion membrane</location>
        <topology evidence="1 12">Single-pass membrane protein</topology>
    </subcellularLocation>
</comment>
<name>A0A3G1GPW0_9CUCU</name>
<dbReference type="GO" id="GO:0031966">
    <property type="term" value="C:mitochondrial membrane"/>
    <property type="evidence" value="ECO:0007669"/>
    <property type="project" value="UniProtKB-SubCell"/>
</dbReference>
<dbReference type="GO" id="GO:0015986">
    <property type="term" value="P:proton motive force-driven ATP synthesis"/>
    <property type="evidence" value="ECO:0007669"/>
    <property type="project" value="InterPro"/>
</dbReference>
<reference evidence="14" key="1">
    <citation type="journal article" date="2015" name="Methods Ecol Evol 6">
        <title>Validating the power of mitochondrial metagenomics for community ecology and phylogenetics of complex assemblages.</title>
        <authorList>
            <person name="Gomez-Rodriguez C."/>
            <person name="Crampton-Platt A."/>
            <person name="Timmermans M.J.T.N."/>
            <person name="Baselga A."/>
            <person name="Vogler A.P."/>
        </authorList>
    </citation>
    <scope>NUCLEOTIDE SEQUENCE</scope>
</reference>
<accession>A0A3G1GPW0</accession>
<evidence type="ECO:0000313" key="14">
    <source>
        <dbReference type="EMBL" id="APX39826.1"/>
    </source>
</evidence>
<evidence type="ECO:0000256" key="11">
    <source>
        <dbReference type="ARBA" id="ARBA00023136"/>
    </source>
</evidence>
<comment type="subunit">
    <text evidence="3">F-type ATPases have 2 components, CF(1) - the catalytic core - and CF(0) - the membrane proton channel.</text>
</comment>
<organism evidence="14">
    <name type="scientific">Apteropeda ovulum</name>
    <dbReference type="NCBI Taxonomy" id="1425533"/>
    <lineage>
        <taxon>Eukaryota</taxon>
        <taxon>Metazoa</taxon>
        <taxon>Ecdysozoa</taxon>
        <taxon>Arthropoda</taxon>
        <taxon>Hexapoda</taxon>
        <taxon>Insecta</taxon>
        <taxon>Pterygota</taxon>
        <taxon>Neoptera</taxon>
        <taxon>Endopterygota</taxon>
        <taxon>Coleoptera</taxon>
        <taxon>Polyphaga</taxon>
        <taxon>Cucujiformia</taxon>
        <taxon>Chrysomeloidea</taxon>
        <taxon>Chrysomelidae</taxon>
        <taxon>Galerucinae</taxon>
        <taxon>Alticini</taxon>
        <taxon>Apteropeda</taxon>
    </lineage>
</organism>
<protein>
    <recommendedName>
        <fullName evidence="12">ATP synthase complex subunit 8</fullName>
    </recommendedName>
</protein>
<gene>
    <name evidence="14" type="primary">atp8</name>
</gene>
<keyword evidence="9 12" id="KW-0406">Ion transport</keyword>
<dbReference type="GO" id="GO:0045259">
    <property type="term" value="C:proton-transporting ATP synthase complex"/>
    <property type="evidence" value="ECO:0007669"/>
    <property type="project" value="UniProtKB-KW"/>
</dbReference>
<keyword evidence="10 12" id="KW-0496">Mitochondrion</keyword>
<evidence type="ECO:0000256" key="12">
    <source>
        <dbReference type="RuleBase" id="RU003661"/>
    </source>
</evidence>
<evidence type="ECO:0000256" key="13">
    <source>
        <dbReference type="SAM" id="Phobius"/>
    </source>
</evidence>
<evidence type="ECO:0000256" key="3">
    <source>
        <dbReference type="ARBA" id="ARBA00011291"/>
    </source>
</evidence>
<keyword evidence="7 12" id="KW-0375">Hydrogen ion transport</keyword>
<keyword evidence="4 12" id="KW-0813">Transport</keyword>
<keyword evidence="5 12" id="KW-0138">CF(0)</keyword>
<evidence type="ECO:0000256" key="9">
    <source>
        <dbReference type="ARBA" id="ARBA00023065"/>
    </source>
</evidence>
<dbReference type="Pfam" id="PF00895">
    <property type="entry name" value="ATP-synt_8"/>
    <property type="match status" value="1"/>
</dbReference>
<evidence type="ECO:0000256" key="5">
    <source>
        <dbReference type="ARBA" id="ARBA00022547"/>
    </source>
</evidence>
<dbReference type="InterPro" id="IPR001421">
    <property type="entry name" value="ATP8_metazoa"/>
</dbReference>
<feature type="transmembrane region" description="Helical" evidence="13">
    <location>
        <begin position="6"/>
        <end position="29"/>
    </location>
</feature>
<evidence type="ECO:0000256" key="7">
    <source>
        <dbReference type="ARBA" id="ARBA00022781"/>
    </source>
</evidence>
<keyword evidence="8 13" id="KW-1133">Transmembrane helix</keyword>
<evidence type="ECO:0000256" key="8">
    <source>
        <dbReference type="ARBA" id="ARBA00022989"/>
    </source>
</evidence>
<evidence type="ECO:0000256" key="10">
    <source>
        <dbReference type="ARBA" id="ARBA00023128"/>
    </source>
</evidence>
<dbReference type="GO" id="GO:0015078">
    <property type="term" value="F:proton transmembrane transporter activity"/>
    <property type="evidence" value="ECO:0007669"/>
    <property type="project" value="InterPro"/>
</dbReference>
<comment type="similarity">
    <text evidence="2 12">Belongs to the ATPase protein 8 family.</text>
</comment>
<sequence length="51" mass="6522">MPQMMPLNWLLLMLFFMLILYMFNNLNFYNLNYSIKQKKHFKTLVLFNWKW</sequence>